<name>A0A5C5X5T2_9PLAN</name>
<protein>
    <submittedName>
        <fullName evidence="1">Uncharacterized protein</fullName>
    </submittedName>
</protein>
<dbReference type="Proteomes" id="UP000317243">
    <property type="component" value="Unassembled WGS sequence"/>
</dbReference>
<reference evidence="1 2" key="1">
    <citation type="submission" date="2019-02" db="EMBL/GenBank/DDBJ databases">
        <title>Deep-cultivation of Planctomycetes and their phenomic and genomic characterization uncovers novel biology.</title>
        <authorList>
            <person name="Wiegand S."/>
            <person name="Jogler M."/>
            <person name="Boedeker C."/>
            <person name="Pinto D."/>
            <person name="Vollmers J."/>
            <person name="Rivas-Marin E."/>
            <person name="Kohn T."/>
            <person name="Peeters S.H."/>
            <person name="Heuer A."/>
            <person name="Rast P."/>
            <person name="Oberbeckmann S."/>
            <person name="Bunk B."/>
            <person name="Jeske O."/>
            <person name="Meyerdierks A."/>
            <person name="Storesund J.E."/>
            <person name="Kallscheuer N."/>
            <person name="Luecker S."/>
            <person name="Lage O.M."/>
            <person name="Pohl T."/>
            <person name="Merkel B.J."/>
            <person name="Hornburger P."/>
            <person name="Mueller R.-W."/>
            <person name="Bruemmer F."/>
            <person name="Labrenz M."/>
            <person name="Spormann A.M."/>
            <person name="Op Den Camp H."/>
            <person name="Overmann J."/>
            <person name="Amann R."/>
            <person name="Jetten M.S.M."/>
            <person name="Mascher T."/>
            <person name="Medema M.H."/>
            <person name="Devos D.P."/>
            <person name="Kaster A.-K."/>
            <person name="Ovreas L."/>
            <person name="Rohde M."/>
            <person name="Galperin M.Y."/>
            <person name="Jogler C."/>
        </authorList>
    </citation>
    <scope>NUCLEOTIDE SEQUENCE [LARGE SCALE GENOMIC DNA]</scope>
    <source>
        <strain evidence="1 2">KOR42</strain>
    </source>
</reference>
<dbReference type="AlphaFoldDB" id="A0A5C5X5T2"/>
<proteinExistence type="predicted"/>
<dbReference type="EMBL" id="SIHI01000001">
    <property type="protein sequence ID" value="TWT58467.1"/>
    <property type="molecule type" value="Genomic_DNA"/>
</dbReference>
<accession>A0A5C5X5T2</accession>
<keyword evidence="2" id="KW-1185">Reference proteome</keyword>
<comment type="caution">
    <text evidence="1">The sequence shown here is derived from an EMBL/GenBank/DDBJ whole genome shotgun (WGS) entry which is preliminary data.</text>
</comment>
<sequence>MTPNQNQKLTTTTHLDNFDAREQQYRGDFVAIWTQPSGLLFATCTLR</sequence>
<evidence type="ECO:0000313" key="1">
    <source>
        <dbReference type="EMBL" id="TWT58467.1"/>
    </source>
</evidence>
<organism evidence="1 2">
    <name type="scientific">Thalassoglobus neptunius</name>
    <dbReference type="NCBI Taxonomy" id="1938619"/>
    <lineage>
        <taxon>Bacteria</taxon>
        <taxon>Pseudomonadati</taxon>
        <taxon>Planctomycetota</taxon>
        <taxon>Planctomycetia</taxon>
        <taxon>Planctomycetales</taxon>
        <taxon>Planctomycetaceae</taxon>
        <taxon>Thalassoglobus</taxon>
    </lineage>
</organism>
<evidence type="ECO:0000313" key="2">
    <source>
        <dbReference type="Proteomes" id="UP000317243"/>
    </source>
</evidence>
<gene>
    <name evidence="1" type="ORF">KOR42_18420</name>
</gene>